<accession>A0ABD3A3R5</accession>
<dbReference type="InterPro" id="IPR011527">
    <property type="entry name" value="ABC1_TM_dom"/>
</dbReference>
<keyword evidence="4" id="KW-0067">ATP-binding</keyword>
<evidence type="ECO:0000256" key="4">
    <source>
        <dbReference type="ARBA" id="ARBA00022840"/>
    </source>
</evidence>
<evidence type="ECO:0008006" key="12">
    <source>
        <dbReference type="Google" id="ProtNLM"/>
    </source>
</evidence>
<dbReference type="Pfam" id="PF00005">
    <property type="entry name" value="ABC_tran"/>
    <property type="match status" value="1"/>
</dbReference>
<dbReference type="FunFam" id="3.40.50.300:FF:000218">
    <property type="entry name" value="Multidrug ABC transporter ATP-binding protein"/>
    <property type="match status" value="1"/>
</dbReference>
<organism evidence="10 11">
    <name type="scientific">Cinchona calisaya</name>
    <dbReference type="NCBI Taxonomy" id="153742"/>
    <lineage>
        <taxon>Eukaryota</taxon>
        <taxon>Viridiplantae</taxon>
        <taxon>Streptophyta</taxon>
        <taxon>Embryophyta</taxon>
        <taxon>Tracheophyta</taxon>
        <taxon>Spermatophyta</taxon>
        <taxon>Magnoliopsida</taxon>
        <taxon>eudicotyledons</taxon>
        <taxon>Gunneridae</taxon>
        <taxon>Pentapetalae</taxon>
        <taxon>asterids</taxon>
        <taxon>lamiids</taxon>
        <taxon>Gentianales</taxon>
        <taxon>Rubiaceae</taxon>
        <taxon>Cinchonoideae</taxon>
        <taxon>Cinchoneae</taxon>
        <taxon>Cinchona</taxon>
    </lineage>
</organism>
<name>A0ABD3A3R5_9GENT</name>
<dbReference type="InterPro" id="IPR003593">
    <property type="entry name" value="AAA+_ATPase"/>
</dbReference>
<keyword evidence="2 7" id="KW-0812">Transmembrane</keyword>
<evidence type="ECO:0000313" key="11">
    <source>
        <dbReference type="Proteomes" id="UP001630127"/>
    </source>
</evidence>
<dbReference type="PANTHER" id="PTHR43394:SF19">
    <property type="entry name" value="ABC TRANSPORTER B FAMILY"/>
    <property type="match status" value="1"/>
</dbReference>
<keyword evidence="3" id="KW-0547">Nucleotide-binding</keyword>
<proteinExistence type="predicted"/>
<dbReference type="GO" id="GO:0016020">
    <property type="term" value="C:membrane"/>
    <property type="evidence" value="ECO:0007669"/>
    <property type="project" value="UniProtKB-SubCell"/>
</dbReference>
<evidence type="ECO:0000259" key="9">
    <source>
        <dbReference type="PROSITE" id="PS50929"/>
    </source>
</evidence>
<evidence type="ECO:0000256" key="5">
    <source>
        <dbReference type="ARBA" id="ARBA00022989"/>
    </source>
</evidence>
<evidence type="ECO:0000256" key="1">
    <source>
        <dbReference type="ARBA" id="ARBA00004141"/>
    </source>
</evidence>
<protein>
    <recommendedName>
        <fullName evidence="12">ABC transporter B family member 26, chloroplastic</fullName>
    </recommendedName>
</protein>
<feature type="domain" description="ABC transporter" evidence="8">
    <location>
        <begin position="468"/>
        <end position="707"/>
    </location>
</feature>
<evidence type="ECO:0000256" key="2">
    <source>
        <dbReference type="ARBA" id="ARBA00022692"/>
    </source>
</evidence>
<dbReference type="Gene3D" id="3.40.50.300">
    <property type="entry name" value="P-loop containing nucleotide triphosphate hydrolases"/>
    <property type="match status" value="1"/>
</dbReference>
<gene>
    <name evidence="10" type="ORF">ACH5RR_011042</name>
</gene>
<reference evidence="10 11" key="1">
    <citation type="submission" date="2024-11" db="EMBL/GenBank/DDBJ databases">
        <title>A near-complete genome assembly of Cinchona calisaya.</title>
        <authorList>
            <person name="Lian D.C."/>
            <person name="Zhao X.W."/>
            <person name="Wei L."/>
        </authorList>
    </citation>
    <scope>NUCLEOTIDE SEQUENCE [LARGE SCALE GENOMIC DNA]</scope>
    <source>
        <tissue evidence="10">Nenye</tissue>
    </source>
</reference>
<feature type="transmembrane region" description="Helical" evidence="7">
    <location>
        <begin position="194"/>
        <end position="220"/>
    </location>
</feature>
<dbReference type="Pfam" id="PF00664">
    <property type="entry name" value="ABC_membrane"/>
    <property type="match status" value="1"/>
</dbReference>
<dbReference type="PANTHER" id="PTHR43394">
    <property type="entry name" value="ATP-DEPENDENT PERMEASE MDL1, MITOCHONDRIAL"/>
    <property type="match status" value="1"/>
</dbReference>
<dbReference type="Gene3D" id="1.20.1560.10">
    <property type="entry name" value="ABC transporter type 1, transmembrane domain"/>
    <property type="match status" value="1"/>
</dbReference>
<keyword evidence="5 7" id="KW-1133">Transmembrane helix</keyword>
<dbReference type="EMBL" id="JBJUIK010000005">
    <property type="protein sequence ID" value="KAL3526386.1"/>
    <property type="molecule type" value="Genomic_DNA"/>
</dbReference>
<feature type="transmembrane region" description="Helical" evidence="7">
    <location>
        <begin position="150"/>
        <end position="173"/>
    </location>
</feature>
<dbReference type="Proteomes" id="UP001630127">
    <property type="component" value="Unassembled WGS sequence"/>
</dbReference>
<comment type="caution">
    <text evidence="10">The sequence shown here is derived from an EMBL/GenBank/DDBJ whole genome shotgun (WGS) entry which is preliminary data.</text>
</comment>
<evidence type="ECO:0000313" key="10">
    <source>
        <dbReference type="EMBL" id="KAL3526386.1"/>
    </source>
</evidence>
<dbReference type="AlphaFoldDB" id="A0ABD3A3R5"/>
<dbReference type="InterPro" id="IPR027417">
    <property type="entry name" value="P-loop_NTPase"/>
</dbReference>
<keyword evidence="6 7" id="KW-0472">Membrane</keyword>
<dbReference type="InterPro" id="IPR003439">
    <property type="entry name" value="ABC_transporter-like_ATP-bd"/>
</dbReference>
<sequence length="713" mass="79611">MAICLTSLEAAHSTPEFIKIHTGTTISLPDSIPKNLSFSKFRVAYSLSLSNTIRYCYKCSHYSDSSFSVEEDSFSFSPESYQNNELKNGDDNFDVLKEWVNFVSSVFPGGSWWNLDNEAENEESSLPSHKPITVTYALARMWALVADQRWVFYTAFAALTIAALSEISMPSILAASIFSAQSGNWVVFRRNSKLLLVLCFTSGICSGLRSGCFAVANTILVKRLRETLYSVLLLQDISFFNTEAVGDLTSRLGADCQRLSHTLGSDIHQIVRNLLQGTGAFINLVTLSWPLALSTLVMCSLLSAIFLLYGRYQKKAAKFSQEYTASANNVATETLSLIRTVRAYGTEREEVGRFVQQLENIAFVGTRESAAYGIWSLSFHSLYRSTQVLAVLLGSMSMLTGHVSTELLTKYILYCEWLIYAAWRVQDNMSSLLQSVGACEKLFQLMNLLPSDQFLSKGVKLPRLMGYVDFVNVSFHYPSRNMVPLLENVNLSIQANETIAIVGVSGSGKSTLINLLLRLYEQTDGQILIDRVPLGELDIRWLREKIGVVGQDPHVFNMDVKSNISYGCSRDIKQEDIEWAAKKAYAHNFICSLPNGYETIINDDVLSRGQKQRIALARAILRDPAILILDEATSALDAESEYYIKCFLQSLKIDSKTKRTVIVVAHRMSTVEVADRILVMDAGQIVEVGNHNDLLSKDGVYARLWRIQADALV</sequence>
<evidence type="ECO:0000256" key="7">
    <source>
        <dbReference type="SAM" id="Phobius"/>
    </source>
</evidence>
<dbReference type="GO" id="GO:0005524">
    <property type="term" value="F:ATP binding"/>
    <property type="evidence" value="ECO:0007669"/>
    <property type="project" value="UniProtKB-KW"/>
</dbReference>
<feature type="domain" description="ABC transmembrane type-1" evidence="9">
    <location>
        <begin position="155"/>
        <end position="434"/>
    </location>
</feature>
<dbReference type="SMART" id="SM00382">
    <property type="entry name" value="AAA"/>
    <property type="match status" value="1"/>
</dbReference>
<feature type="transmembrane region" description="Helical" evidence="7">
    <location>
        <begin position="287"/>
        <end position="309"/>
    </location>
</feature>
<dbReference type="InterPro" id="IPR036640">
    <property type="entry name" value="ABC1_TM_sf"/>
</dbReference>
<dbReference type="CDD" id="cd18572">
    <property type="entry name" value="ABC_6TM_TAP"/>
    <property type="match status" value="1"/>
</dbReference>
<evidence type="ECO:0000256" key="3">
    <source>
        <dbReference type="ARBA" id="ARBA00022741"/>
    </source>
</evidence>
<dbReference type="PROSITE" id="PS50929">
    <property type="entry name" value="ABC_TM1F"/>
    <property type="match status" value="1"/>
</dbReference>
<comment type="subcellular location">
    <subcellularLocation>
        <location evidence="1">Membrane</location>
        <topology evidence="1">Multi-pass membrane protein</topology>
    </subcellularLocation>
</comment>
<dbReference type="SUPFAM" id="SSF90123">
    <property type="entry name" value="ABC transporter transmembrane region"/>
    <property type="match status" value="1"/>
</dbReference>
<evidence type="ECO:0000259" key="8">
    <source>
        <dbReference type="PROSITE" id="PS50893"/>
    </source>
</evidence>
<evidence type="ECO:0000256" key="6">
    <source>
        <dbReference type="ARBA" id="ARBA00023136"/>
    </source>
</evidence>
<dbReference type="InterPro" id="IPR039421">
    <property type="entry name" value="Type_1_exporter"/>
</dbReference>
<dbReference type="SUPFAM" id="SSF52540">
    <property type="entry name" value="P-loop containing nucleoside triphosphate hydrolases"/>
    <property type="match status" value="1"/>
</dbReference>
<dbReference type="PROSITE" id="PS50893">
    <property type="entry name" value="ABC_TRANSPORTER_2"/>
    <property type="match status" value="1"/>
</dbReference>
<keyword evidence="11" id="KW-1185">Reference proteome</keyword>